<comment type="caution">
    <text evidence="1">The sequence shown here is derived from an EMBL/GenBank/DDBJ whole genome shotgun (WGS) entry which is preliminary data.</text>
</comment>
<organism evidence="1">
    <name type="scientific">Knufia peltigerae</name>
    <dbReference type="NCBI Taxonomy" id="1002370"/>
    <lineage>
        <taxon>Eukaryota</taxon>
        <taxon>Fungi</taxon>
        <taxon>Dikarya</taxon>
        <taxon>Ascomycota</taxon>
        <taxon>Pezizomycotina</taxon>
        <taxon>Eurotiomycetes</taxon>
        <taxon>Chaetothyriomycetidae</taxon>
        <taxon>Chaetothyriales</taxon>
        <taxon>Trichomeriaceae</taxon>
        <taxon>Knufia</taxon>
    </lineage>
</organism>
<accession>A0AA39CT07</accession>
<protein>
    <submittedName>
        <fullName evidence="1">Uncharacterized protein</fullName>
    </submittedName>
</protein>
<reference evidence="1" key="1">
    <citation type="submission" date="2022-10" db="EMBL/GenBank/DDBJ databases">
        <title>Culturing micro-colonial fungi from biological soil crusts in the Mojave desert and describing Neophaeococcomyces mojavensis, and introducing the new genera and species Taxawa tesnikishii.</title>
        <authorList>
            <person name="Kurbessoian T."/>
            <person name="Stajich J.E."/>
        </authorList>
    </citation>
    <scope>NUCLEOTIDE SEQUENCE</scope>
    <source>
        <strain evidence="1">TK_35</strain>
    </source>
</reference>
<dbReference type="AlphaFoldDB" id="A0AA39CT07"/>
<proteinExistence type="predicted"/>
<name>A0AA39CT07_9EURO</name>
<dbReference type="EMBL" id="JAPDRN010000128">
    <property type="protein sequence ID" value="KAJ9620012.1"/>
    <property type="molecule type" value="Genomic_DNA"/>
</dbReference>
<gene>
    <name evidence="1" type="ORF">H2204_012437</name>
</gene>
<sequence length="88" mass="9927">MAPERRFGAIMGTCRRSVDEVAAGRSQDRTIALGGKFHRLRPKLNTLRRNIAQMSLSPWWAVDAQPLPQLALFRYEQAPVVSQIVPLL</sequence>
<evidence type="ECO:0000313" key="1">
    <source>
        <dbReference type="EMBL" id="KAJ9620012.1"/>
    </source>
</evidence>